<feature type="domain" description="FAS1" evidence="1">
    <location>
        <begin position="630"/>
        <end position="816"/>
    </location>
</feature>
<dbReference type="PROSITE" id="PS50213">
    <property type="entry name" value="FAS1"/>
    <property type="match status" value="3"/>
</dbReference>
<sequence length="848" mass="95750">MKNEIWKHSIRHLLMVCLLLVGSFWLVSCEDDYIYDDQEPEWLGESIYDYLVEQQRFTNFVRLIDDIGYGEVLARTGSKTLFVADDAAFERFFTDNPWGVGSYQELSLAQKKLIMNFGMIDNAYLLGTLANYNSGGLVEGAAIRRTSALSPFDSIVYESGNILPSSPYWEPYRTSGLYMLTDQTSKPIMYFLQRPLENAAISDADFKLITGVERQNGDAHLFDIKVVEADVTCKNGYVHILEEVMLPPLNMAEHIRSNERTQIFSELLERFSAPYYFSQWDQDYKLVNPDFTDTLFVKGYFSRNAANGPTTYPDGTTVPVDLRLIFNPGNNNYSNGPLQADMATLLAPSDAAMQEYLATGSGAILSERFGSWEGIPDNIVIKFLDRHMRTSFLESVPARFDKMSDGSNNRINITSGDIQNTYLASNGLVYETNAVYPPNDYVSVYAPVLFGANTKIFNWIINRLDYTFYLNSLVSRYSFFVPTDEFFENYIDPFTIGKNVPGALKFKYNESTSNVNAIIHAYDPETNTVGDSIGVVNYGNPNQPNEYNDFILNRLWDILDNHVVVGDVESGSAYSLTKGGTLVKTEGSGMGLKVMGGGDLERDVTVNVTDVYEQENGRTYFIDKPIQPPLRSVYSVLSQNEAFNSFFELLTGFPVNHASEIFVRKTNYYGVDFNVKFFNTYNYTVYVPTNDAVNAAIEAGLIHPWNSSPERPGIIGINEMESQEEQQAAIKELERFLRYHFQDNAVLISGEPVDQLYQTATIKLDDAPSKFGTYKNKYYKVEVSGDGSDLSVEMEGNGVAQVLTENNLFNIITREHVFNANLVVTGKWTDQALAPYITSHELQLLRQW</sequence>
<dbReference type="SUPFAM" id="SSF82153">
    <property type="entry name" value="FAS1 domain"/>
    <property type="match status" value="4"/>
</dbReference>
<evidence type="ECO:0000259" key="1">
    <source>
        <dbReference type="PROSITE" id="PS50213"/>
    </source>
</evidence>
<dbReference type="InterPro" id="IPR036378">
    <property type="entry name" value="FAS1_dom_sf"/>
</dbReference>
<dbReference type="OrthoDB" id="1059645at2"/>
<feature type="domain" description="FAS1" evidence="1">
    <location>
        <begin position="441"/>
        <end position="626"/>
    </location>
</feature>
<comment type="caution">
    <text evidence="2">The sequence shown here is derived from an EMBL/GenBank/DDBJ whole genome shotgun (WGS) entry which is preliminary data.</text>
</comment>
<feature type="domain" description="FAS1" evidence="1">
    <location>
        <begin position="44"/>
        <end position="245"/>
    </location>
</feature>
<evidence type="ECO:0000313" key="3">
    <source>
        <dbReference type="Proteomes" id="UP000032900"/>
    </source>
</evidence>
<proteinExistence type="predicted"/>
<accession>A0A0E9M111</accession>
<gene>
    <name evidence="2" type="ORF">JCM15548_13144</name>
</gene>
<dbReference type="InterPro" id="IPR050904">
    <property type="entry name" value="Adhesion/Biosynth-related"/>
</dbReference>
<evidence type="ECO:0000313" key="2">
    <source>
        <dbReference type="EMBL" id="GAO30830.1"/>
    </source>
</evidence>
<dbReference type="RefSeq" id="WP_062126249.1">
    <property type="nucleotide sequence ID" value="NZ_BAZW01000031.1"/>
</dbReference>
<dbReference type="InterPro" id="IPR000782">
    <property type="entry name" value="FAS1_domain"/>
</dbReference>
<name>A0A0E9M111_9BACT</name>
<dbReference type="Gene3D" id="2.30.180.10">
    <property type="entry name" value="FAS1 domain"/>
    <property type="match status" value="2"/>
</dbReference>
<dbReference type="PANTHER" id="PTHR10900">
    <property type="entry name" value="PERIOSTIN-RELATED"/>
    <property type="match status" value="1"/>
</dbReference>
<keyword evidence="3" id="KW-1185">Reference proteome</keyword>
<dbReference type="PANTHER" id="PTHR10900:SF77">
    <property type="entry name" value="FI19380P1"/>
    <property type="match status" value="1"/>
</dbReference>
<dbReference type="AlphaFoldDB" id="A0A0E9M111"/>
<dbReference type="EMBL" id="BAZW01000031">
    <property type="protein sequence ID" value="GAO30830.1"/>
    <property type="molecule type" value="Genomic_DNA"/>
</dbReference>
<dbReference type="PROSITE" id="PS51257">
    <property type="entry name" value="PROKAR_LIPOPROTEIN"/>
    <property type="match status" value="1"/>
</dbReference>
<dbReference type="STRING" id="1236989.JCM15548_13144"/>
<reference evidence="2 3" key="1">
    <citation type="journal article" date="2015" name="Microbes Environ.">
        <title>Distribution and evolution of nitrogen fixation genes in the phylum bacteroidetes.</title>
        <authorList>
            <person name="Inoue J."/>
            <person name="Oshima K."/>
            <person name="Suda W."/>
            <person name="Sakamoto M."/>
            <person name="Iino T."/>
            <person name="Noda S."/>
            <person name="Hongoh Y."/>
            <person name="Hattori M."/>
            <person name="Ohkuma M."/>
        </authorList>
    </citation>
    <scope>NUCLEOTIDE SEQUENCE [LARGE SCALE GENOMIC DNA]</scope>
    <source>
        <strain evidence="2">JCM 15548</strain>
    </source>
</reference>
<organism evidence="2 3">
    <name type="scientific">Geofilum rubicundum JCM 15548</name>
    <dbReference type="NCBI Taxonomy" id="1236989"/>
    <lineage>
        <taxon>Bacteria</taxon>
        <taxon>Pseudomonadati</taxon>
        <taxon>Bacteroidota</taxon>
        <taxon>Bacteroidia</taxon>
        <taxon>Marinilabiliales</taxon>
        <taxon>Marinilabiliaceae</taxon>
        <taxon>Geofilum</taxon>
    </lineage>
</organism>
<dbReference type="Proteomes" id="UP000032900">
    <property type="component" value="Unassembled WGS sequence"/>
</dbReference>
<protein>
    <recommendedName>
        <fullName evidence="1">FAS1 domain-containing protein</fullName>
    </recommendedName>
</protein>